<accession>A0ABV6WXZ9</accession>
<dbReference type="Gene3D" id="3.20.20.150">
    <property type="entry name" value="Divalent-metal-dependent TIM barrel enzymes"/>
    <property type="match status" value="1"/>
</dbReference>
<evidence type="ECO:0000313" key="2">
    <source>
        <dbReference type="EMBL" id="MFC1430917.1"/>
    </source>
</evidence>
<dbReference type="InterPro" id="IPR050312">
    <property type="entry name" value="IolE/XylAMocC-like"/>
</dbReference>
<organism evidence="2 3">
    <name type="scientific">Streptacidiphilus alkalitolerans</name>
    <dbReference type="NCBI Taxonomy" id="3342712"/>
    <lineage>
        <taxon>Bacteria</taxon>
        <taxon>Bacillati</taxon>
        <taxon>Actinomycetota</taxon>
        <taxon>Actinomycetes</taxon>
        <taxon>Kitasatosporales</taxon>
        <taxon>Streptomycetaceae</taxon>
        <taxon>Streptacidiphilus</taxon>
    </lineage>
</organism>
<dbReference type="InterPro" id="IPR013022">
    <property type="entry name" value="Xyl_isomerase-like_TIM-brl"/>
</dbReference>
<proteinExistence type="predicted"/>
<evidence type="ECO:0000259" key="1">
    <source>
        <dbReference type="Pfam" id="PF01261"/>
    </source>
</evidence>
<feature type="domain" description="Xylose isomerase-like TIM barrel" evidence="1">
    <location>
        <begin position="20"/>
        <end position="249"/>
    </location>
</feature>
<dbReference type="PANTHER" id="PTHR12110">
    <property type="entry name" value="HYDROXYPYRUVATE ISOMERASE"/>
    <property type="match status" value="1"/>
</dbReference>
<dbReference type="PANTHER" id="PTHR12110:SF21">
    <property type="entry name" value="XYLOSE ISOMERASE-LIKE TIM BARREL DOMAIN-CONTAINING PROTEIN"/>
    <property type="match status" value="1"/>
</dbReference>
<gene>
    <name evidence="2" type="ORF">ACEZDB_09625</name>
</gene>
<comment type="caution">
    <text evidence="2">The sequence shown here is derived from an EMBL/GenBank/DDBJ whole genome shotgun (WGS) entry which is preliminary data.</text>
</comment>
<dbReference type="EMBL" id="JBHEZY010000003">
    <property type="protein sequence ID" value="MFC1430917.1"/>
    <property type="molecule type" value="Genomic_DNA"/>
</dbReference>
<name>A0ABV6WXZ9_9ACTN</name>
<dbReference type="Pfam" id="PF01261">
    <property type="entry name" value="AP_endonuc_2"/>
    <property type="match status" value="1"/>
</dbReference>
<protein>
    <submittedName>
        <fullName evidence="2">Sugar phosphate isomerase/epimerase family protein</fullName>
    </submittedName>
</protein>
<dbReference type="RefSeq" id="WP_380550927.1">
    <property type="nucleotide sequence ID" value="NZ_JBHEZY010000003.1"/>
</dbReference>
<sequence length="271" mass="28494">MTDLALSTLGLPSTPLRDVLRLATDSGYAGLELRCAADEPVHTGLTGAERRSLVREFSGAGVVPLSLAGYAKVAAPGDDEPVVADLRQHLRLAADLGARYLRVFPGGDRAAAAGGNDDRAVRRLSAVADLAASLGVQVGMETHDSHAAAADVARVLDRVPGGSACGIWDMMHTHLAGEQPGASLRALAGNLGYVQVKDARPPQDLTPLPLGAGTLPLREVCEVLRRSAYGGWLVWEYEARWYPRAQLLDPHVLAAASAWLQQALAPAGPRP</sequence>
<reference evidence="2 3" key="1">
    <citation type="submission" date="2024-09" db="EMBL/GenBank/DDBJ databases">
        <authorList>
            <person name="Lee S.D."/>
        </authorList>
    </citation>
    <scope>NUCLEOTIDE SEQUENCE [LARGE SCALE GENOMIC DNA]</scope>
    <source>
        <strain evidence="2 3">N1-3</strain>
    </source>
</reference>
<dbReference type="GO" id="GO:0016853">
    <property type="term" value="F:isomerase activity"/>
    <property type="evidence" value="ECO:0007669"/>
    <property type="project" value="UniProtKB-KW"/>
</dbReference>
<dbReference type="InterPro" id="IPR036237">
    <property type="entry name" value="Xyl_isomerase-like_sf"/>
</dbReference>
<dbReference type="Proteomes" id="UP001592530">
    <property type="component" value="Unassembled WGS sequence"/>
</dbReference>
<keyword evidence="2" id="KW-0413">Isomerase</keyword>
<evidence type="ECO:0000313" key="3">
    <source>
        <dbReference type="Proteomes" id="UP001592530"/>
    </source>
</evidence>
<dbReference type="SUPFAM" id="SSF51658">
    <property type="entry name" value="Xylose isomerase-like"/>
    <property type="match status" value="1"/>
</dbReference>